<accession>A0ABY6V1S0</accession>
<dbReference type="Pfam" id="PF24539">
    <property type="entry name" value="DUF7600"/>
    <property type="match status" value="1"/>
</dbReference>
<dbReference type="Proteomes" id="UP000766486">
    <property type="component" value="Unassembled WGS sequence"/>
</dbReference>
<evidence type="ECO:0000259" key="1">
    <source>
        <dbReference type="Pfam" id="PF24539"/>
    </source>
</evidence>
<proteinExistence type="predicted"/>
<gene>
    <name evidence="2" type="ORF">CLO192961_LOCUS441260</name>
</gene>
<sequence>MDALRYDHTSCILCGGHLEYNARKRCARQIRVCSSTPPKEYSQSHSTLYASSVDCTQATLSGVGYVRLDFVQVPIDPNVADENIQPLGLDGLDQREGFIEVQLHSLRRHEHTQTLRQHGPHFVRPLVPFLWGFAIHSFCWDMLNSNSPPDLQALFQACLSMPLSRWGALDWGHDYQGLIDPVPIVDPRGTKLGSRDLMGNWWENLTPSQIPAIQGLVEAENSASSIAQPILETARRMISTAGDCFSSWPTELLEIVLLDLSSKDVRALRRASPVFANVQLREAFWASRFTFEHEFGYVLEARTWKPQSWRSLYAGMSRVEQGRTSLSSRYRIWNLASILKEQVREAVHPACHGEPVMGLIEPQHSNEWLKTKWQTATRGLVDEPEHFEFGCRPLRTRVVQVPTPLRMSRVVVSFARVGDENYISGLEFVIHNETSIKIGYTGRREEHIEVDESLLPIRGWLLALGMSGIQGIAAVMKDSSLSSRVGKFEDLPQYSLRSGGSDILAMKGEFDAFRMVSLSIHTSNMENQTWSIDVSWRYSCPWMPEIPPDHYFLNGDGPSYADWYMGFWERTGVGKSRPIDTIYFGGSHGEYLPLLKEIIVYAFVGRTIQISGIEFKYTDSSRDRFFGWTTGSELEDEFIEEPEDEIEDPEEVKFSVPIDGPGGERIKFLDVWYTNYTHTKLHLKGLRIHTDLRTTEVDPIEAAKKRTTTRIIDEYRGVQSLMDWVPMTADGPEIVGFYAVLGWNMIEHLGLISMNKP</sequence>
<dbReference type="InterPro" id="IPR056021">
    <property type="entry name" value="DUF7600"/>
</dbReference>
<evidence type="ECO:0000313" key="2">
    <source>
        <dbReference type="EMBL" id="VUC36347.1"/>
    </source>
</evidence>
<name>A0ABY6V1S0_BIOOC</name>
<reference evidence="2 3" key="1">
    <citation type="submission" date="2019-06" db="EMBL/GenBank/DDBJ databases">
        <authorList>
            <person name="Broberg M."/>
        </authorList>
    </citation>
    <scope>NUCLEOTIDE SEQUENCE [LARGE SCALE GENOMIC DNA]</scope>
</reference>
<keyword evidence="3" id="KW-1185">Reference proteome</keyword>
<dbReference type="EMBL" id="CABFNS010000928">
    <property type="protein sequence ID" value="VUC36347.1"/>
    <property type="molecule type" value="Genomic_DNA"/>
</dbReference>
<protein>
    <recommendedName>
        <fullName evidence="1">DUF7600 domain-containing protein</fullName>
    </recommendedName>
</protein>
<comment type="caution">
    <text evidence="2">The sequence shown here is derived from an EMBL/GenBank/DDBJ whole genome shotgun (WGS) entry which is preliminary data.</text>
</comment>
<feature type="domain" description="DUF7600" evidence="1">
    <location>
        <begin position="367"/>
        <end position="524"/>
    </location>
</feature>
<evidence type="ECO:0000313" key="3">
    <source>
        <dbReference type="Proteomes" id="UP000766486"/>
    </source>
</evidence>
<organism evidence="2 3">
    <name type="scientific">Bionectria ochroleuca</name>
    <name type="common">Gliocladium roseum</name>
    <dbReference type="NCBI Taxonomy" id="29856"/>
    <lineage>
        <taxon>Eukaryota</taxon>
        <taxon>Fungi</taxon>
        <taxon>Dikarya</taxon>
        <taxon>Ascomycota</taxon>
        <taxon>Pezizomycotina</taxon>
        <taxon>Sordariomycetes</taxon>
        <taxon>Hypocreomycetidae</taxon>
        <taxon>Hypocreales</taxon>
        <taxon>Bionectriaceae</taxon>
        <taxon>Clonostachys</taxon>
    </lineage>
</organism>